<sequence>MTHPDEHPRPLDALRWARRYEMDALLAARHPRFFRDRIEVHQLGPFRIRRPIVRASVAYVLCVVTAALLVLFGRRGEAAIVLLLAAVAFVPVWAKWRCDPRRLLVTLVVPFVLVWALARGAMRVRSGALR</sequence>
<keyword evidence="1" id="KW-0472">Membrane</keyword>
<feature type="transmembrane region" description="Helical" evidence="1">
    <location>
        <begin position="52"/>
        <end position="72"/>
    </location>
</feature>
<accession>A0A538U8J7</accession>
<dbReference type="Proteomes" id="UP000319771">
    <property type="component" value="Unassembled WGS sequence"/>
</dbReference>
<reference evidence="2 3" key="1">
    <citation type="journal article" date="2019" name="Nat. Microbiol.">
        <title>Mediterranean grassland soil C-N compound turnover is dependent on rainfall and depth, and is mediated by genomically divergent microorganisms.</title>
        <authorList>
            <person name="Diamond S."/>
            <person name="Andeer P.F."/>
            <person name="Li Z."/>
            <person name="Crits-Christoph A."/>
            <person name="Burstein D."/>
            <person name="Anantharaman K."/>
            <person name="Lane K.R."/>
            <person name="Thomas B.C."/>
            <person name="Pan C."/>
            <person name="Northen T.R."/>
            <person name="Banfield J.F."/>
        </authorList>
    </citation>
    <scope>NUCLEOTIDE SEQUENCE [LARGE SCALE GENOMIC DNA]</scope>
    <source>
        <strain evidence="2">WS_11</strain>
    </source>
</reference>
<dbReference type="AlphaFoldDB" id="A0A538U8J7"/>
<evidence type="ECO:0000313" key="2">
    <source>
        <dbReference type="EMBL" id="TMQ72221.1"/>
    </source>
</evidence>
<dbReference type="EMBL" id="VBPB01000116">
    <property type="protein sequence ID" value="TMQ72221.1"/>
    <property type="molecule type" value="Genomic_DNA"/>
</dbReference>
<name>A0A538U8J7_UNCEI</name>
<gene>
    <name evidence="2" type="ORF">E6K81_08210</name>
</gene>
<protein>
    <submittedName>
        <fullName evidence="2">Uncharacterized protein</fullName>
    </submittedName>
</protein>
<keyword evidence="1" id="KW-1133">Transmembrane helix</keyword>
<organism evidence="2 3">
    <name type="scientific">Eiseniibacteriota bacterium</name>
    <dbReference type="NCBI Taxonomy" id="2212470"/>
    <lineage>
        <taxon>Bacteria</taxon>
        <taxon>Candidatus Eiseniibacteriota</taxon>
    </lineage>
</organism>
<keyword evidence="1" id="KW-0812">Transmembrane</keyword>
<evidence type="ECO:0000313" key="3">
    <source>
        <dbReference type="Proteomes" id="UP000319771"/>
    </source>
</evidence>
<evidence type="ECO:0000256" key="1">
    <source>
        <dbReference type="SAM" id="Phobius"/>
    </source>
</evidence>
<feature type="transmembrane region" description="Helical" evidence="1">
    <location>
        <begin position="78"/>
        <end position="96"/>
    </location>
</feature>
<proteinExistence type="predicted"/>
<feature type="transmembrane region" description="Helical" evidence="1">
    <location>
        <begin position="103"/>
        <end position="122"/>
    </location>
</feature>
<comment type="caution">
    <text evidence="2">The sequence shown here is derived from an EMBL/GenBank/DDBJ whole genome shotgun (WGS) entry which is preliminary data.</text>
</comment>